<evidence type="ECO:0000313" key="11">
    <source>
        <dbReference type="EMBL" id="KAK7901306.1"/>
    </source>
</evidence>
<feature type="region of interest" description="Disordered" evidence="9">
    <location>
        <begin position="31"/>
        <end position="51"/>
    </location>
</feature>
<keyword evidence="2" id="KW-0479">Metal-binding</keyword>
<evidence type="ECO:0000256" key="1">
    <source>
        <dbReference type="ARBA" id="ARBA00004123"/>
    </source>
</evidence>
<dbReference type="EMBL" id="JBBPFD010000013">
    <property type="protein sequence ID" value="KAK7901306.1"/>
    <property type="molecule type" value="Genomic_DNA"/>
</dbReference>
<keyword evidence="5" id="KW-0862">Zinc</keyword>
<feature type="compositionally biased region" description="Basic and acidic residues" evidence="9">
    <location>
        <begin position="106"/>
        <end position="120"/>
    </location>
</feature>
<dbReference type="GO" id="GO:0000981">
    <property type="term" value="F:DNA-binding transcription factor activity, RNA polymerase II-specific"/>
    <property type="evidence" value="ECO:0007669"/>
    <property type="project" value="TreeGrafter"/>
</dbReference>
<evidence type="ECO:0000259" key="10">
    <source>
        <dbReference type="PROSITE" id="PS50157"/>
    </source>
</evidence>
<feature type="domain" description="C2H2-type" evidence="10">
    <location>
        <begin position="151"/>
        <end position="178"/>
    </location>
</feature>
<protein>
    <recommendedName>
        <fullName evidence="10">C2H2-type domain-containing protein</fullName>
    </recommendedName>
</protein>
<comment type="caution">
    <text evidence="11">The sequence shown here is derived from an EMBL/GenBank/DDBJ whole genome shotgun (WGS) entry which is preliminary data.</text>
</comment>
<keyword evidence="3" id="KW-0677">Repeat</keyword>
<dbReference type="AlphaFoldDB" id="A0AAW0NUL8"/>
<dbReference type="FunFam" id="3.30.160.60:FF:000295">
    <property type="entry name" value="zinc finger protein 19"/>
    <property type="match status" value="1"/>
</dbReference>
<dbReference type="InterPro" id="IPR013087">
    <property type="entry name" value="Znf_C2H2_type"/>
</dbReference>
<dbReference type="FunFam" id="3.30.160.60:FF:000100">
    <property type="entry name" value="Zinc finger 45-like"/>
    <property type="match status" value="1"/>
</dbReference>
<proteinExistence type="predicted"/>
<evidence type="ECO:0000256" key="9">
    <source>
        <dbReference type="SAM" id="MobiDB-lite"/>
    </source>
</evidence>
<keyword evidence="4 8" id="KW-0863">Zinc-finger</keyword>
<comment type="subcellular location">
    <subcellularLocation>
        <location evidence="1">Nucleus</location>
    </subcellularLocation>
</comment>
<dbReference type="GO" id="GO:0008270">
    <property type="term" value="F:zinc ion binding"/>
    <property type="evidence" value="ECO:0007669"/>
    <property type="project" value="UniProtKB-KW"/>
</dbReference>
<dbReference type="FunFam" id="3.30.160.60:FF:001465">
    <property type="entry name" value="Zinc finger protein 560"/>
    <property type="match status" value="1"/>
</dbReference>
<dbReference type="GO" id="GO:0000122">
    <property type="term" value="P:negative regulation of transcription by RNA polymerase II"/>
    <property type="evidence" value="ECO:0007669"/>
    <property type="project" value="UniProtKB-ARBA"/>
</dbReference>
<evidence type="ECO:0000256" key="3">
    <source>
        <dbReference type="ARBA" id="ARBA00022737"/>
    </source>
</evidence>
<evidence type="ECO:0000313" key="12">
    <source>
        <dbReference type="Proteomes" id="UP001460270"/>
    </source>
</evidence>
<feature type="domain" description="C2H2-type" evidence="10">
    <location>
        <begin position="179"/>
        <end position="206"/>
    </location>
</feature>
<dbReference type="GO" id="GO:0000978">
    <property type="term" value="F:RNA polymerase II cis-regulatory region sequence-specific DNA binding"/>
    <property type="evidence" value="ECO:0007669"/>
    <property type="project" value="TreeGrafter"/>
</dbReference>
<dbReference type="PROSITE" id="PS50157">
    <property type="entry name" value="ZINC_FINGER_C2H2_2"/>
    <property type="match status" value="5"/>
</dbReference>
<dbReference type="SMART" id="SM00355">
    <property type="entry name" value="ZnF_C2H2"/>
    <property type="match status" value="5"/>
</dbReference>
<keyword evidence="6" id="KW-0238">DNA-binding</keyword>
<dbReference type="Pfam" id="PF00096">
    <property type="entry name" value="zf-C2H2"/>
    <property type="match status" value="5"/>
</dbReference>
<dbReference type="GO" id="GO:0005634">
    <property type="term" value="C:nucleus"/>
    <property type="evidence" value="ECO:0007669"/>
    <property type="project" value="UniProtKB-SubCell"/>
</dbReference>
<feature type="region of interest" description="Disordered" evidence="9">
    <location>
        <begin position="84"/>
        <end position="120"/>
    </location>
</feature>
<feature type="domain" description="C2H2-type" evidence="10">
    <location>
        <begin position="207"/>
        <end position="234"/>
    </location>
</feature>
<dbReference type="FunFam" id="3.30.160.60:FF:002343">
    <property type="entry name" value="Zinc finger protein 33A"/>
    <property type="match status" value="1"/>
</dbReference>
<organism evidence="11 12">
    <name type="scientific">Mugilogobius chulae</name>
    <name type="common">yellowstripe goby</name>
    <dbReference type="NCBI Taxonomy" id="88201"/>
    <lineage>
        <taxon>Eukaryota</taxon>
        <taxon>Metazoa</taxon>
        <taxon>Chordata</taxon>
        <taxon>Craniata</taxon>
        <taxon>Vertebrata</taxon>
        <taxon>Euteleostomi</taxon>
        <taxon>Actinopterygii</taxon>
        <taxon>Neopterygii</taxon>
        <taxon>Teleostei</taxon>
        <taxon>Neoteleostei</taxon>
        <taxon>Acanthomorphata</taxon>
        <taxon>Gobiaria</taxon>
        <taxon>Gobiiformes</taxon>
        <taxon>Gobioidei</taxon>
        <taxon>Gobiidae</taxon>
        <taxon>Gobionellinae</taxon>
        <taxon>Mugilogobius</taxon>
    </lineage>
</organism>
<keyword evidence="7" id="KW-0539">Nucleus</keyword>
<feature type="domain" description="C2H2-type" evidence="10">
    <location>
        <begin position="235"/>
        <end position="262"/>
    </location>
</feature>
<evidence type="ECO:0000256" key="2">
    <source>
        <dbReference type="ARBA" id="ARBA00022723"/>
    </source>
</evidence>
<dbReference type="PANTHER" id="PTHR23235:SF142">
    <property type="entry name" value="ZINC FINGER PROTEIN 384"/>
    <property type="match status" value="1"/>
</dbReference>
<evidence type="ECO:0000256" key="8">
    <source>
        <dbReference type="PROSITE-ProRule" id="PRU00042"/>
    </source>
</evidence>
<reference evidence="12" key="1">
    <citation type="submission" date="2024-04" db="EMBL/GenBank/DDBJ databases">
        <title>Salinicola lusitanus LLJ914,a marine bacterium isolated from the Okinawa Trough.</title>
        <authorList>
            <person name="Li J."/>
        </authorList>
    </citation>
    <scope>NUCLEOTIDE SEQUENCE [LARGE SCALE GENOMIC DNA]</scope>
</reference>
<accession>A0AAW0NUL8</accession>
<dbReference type="Proteomes" id="UP001460270">
    <property type="component" value="Unassembled WGS sequence"/>
</dbReference>
<dbReference type="InterPro" id="IPR036236">
    <property type="entry name" value="Znf_C2H2_sf"/>
</dbReference>
<evidence type="ECO:0000256" key="5">
    <source>
        <dbReference type="ARBA" id="ARBA00022833"/>
    </source>
</evidence>
<dbReference type="Gene3D" id="3.30.160.60">
    <property type="entry name" value="Classic Zinc Finger"/>
    <property type="match status" value="5"/>
</dbReference>
<dbReference type="PROSITE" id="PS00028">
    <property type="entry name" value="ZINC_FINGER_C2H2_1"/>
    <property type="match status" value="4"/>
</dbReference>
<feature type="domain" description="C2H2-type" evidence="10">
    <location>
        <begin position="125"/>
        <end position="150"/>
    </location>
</feature>
<keyword evidence="12" id="KW-1185">Reference proteome</keyword>
<evidence type="ECO:0000256" key="6">
    <source>
        <dbReference type="ARBA" id="ARBA00023125"/>
    </source>
</evidence>
<evidence type="ECO:0000256" key="4">
    <source>
        <dbReference type="ARBA" id="ARBA00022771"/>
    </source>
</evidence>
<dbReference type="SUPFAM" id="SSF57667">
    <property type="entry name" value="beta-beta-alpha zinc fingers"/>
    <property type="match status" value="3"/>
</dbReference>
<evidence type="ECO:0000256" key="7">
    <source>
        <dbReference type="ARBA" id="ARBA00023242"/>
    </source>
</evidence>
<name>A0AAW0NUL8_9GOBI</name>
<dbReference type="PANTHER" id="PTHR23235">
    <property type="entry name" value="KRUEPPEL-LIKE TRANSCRIPTION FACTOR"/>
    <property type="match status" value="1"/>
</dbReference>
<sequence>MPMAFPVNRTLAKPLPGDFILTKTEEKSWRLSPGLGLNHSQIKEDPEEEGIKDEVEQLLPVGGVCVKTEDSSLFLLKDEETQGYTEHSSDTDTDDDWNAPLNCEDGNEKNGDKSEKDRRAEGKRHQCPICKKTLKDNLKRHLRMHTGERPYSCPTCNRTFFLVGNLNAHLRTHTGEKPFSCSTCNKTFRQHSALKRHTAVHRGEETFSCPTCEKEFTNTRGLKSHMRAHGKKTSIACSTCSKTFSTKSNLRVHMRTHTGETLLLFSL</sequence>
<gene>
    <name evidence="11" type="ORF">WMY93_018075</name>
</gene>